<dbReference type="EMBL" id="JAQQWP010000001">
    <property type="protein sequence ID" value="KAK8132639.1"/>
    <property type="molecule type" value="Genomic_DNA"/>
</dbReference>
<evidence type="ECO:0000313" key="2">
    <source>
        <dbReference type="EMBL" id="KAK8132639.1"/>
    </source>
</evidence>
<name>A0AAW0RCZ6_9PEZI</name>
<organism evidence="2 3">
    <name type="scientific">Apiospora kogelbergensis</name>
    <dbReference type="NCBI Taxonomy" id="1337665"/>
    <lineage>
        <taxon>Eukaryota</taxon>
        <taxon>Fungi</taxon>
        <taxon>Dikarya</taxon>
        <taxon>Ascomycota</taxon>
        <taxon>Pezizomycotina</taxon>
        <taxon>Sordariomycetes</taxon>
        <taxon>Xylariomycetidae</taxon>
        <taxon>Amphisphaeriales</taxon>
        <taxon>Apiosporaceae</taxon>
        <taxon>Apiospora</taxon>
    </lineage>
</organism>
<reference evidence="2 3" key="1">
    <citation type="submission" date="2023-01" db="EMBL/GenBank/DDBJ databases">
        <title>Analysis of 21 Apiospora genomes using comparative genomics revels a genus with tremendous synthesis potential of carbohydrate active enzymes and secondary metabolites.</title>
        <authorList>
            <person name="Sorensen T."/>
        </authorList>
    </citation>
    <scope>NUCLEOTIDE SEQUENCE [LARGE SCALE GENOMIC DNA]</scope>
    <source>
        <strain evidence="2 3">CBS 117206</strain>
    </source>
</reference>
<keyword evidence="3" id="KW-1185">Reference proteome</keyword>
<protein>
    <submittedName>
        <fullName evidence="2">Uncharacterized protein</fullName>
    </submittedName>
</protein>
<feature type="compositionally biased region" description="Low complexity" evidence="1">
    <location>
        <begin position="83"/>
        <end position="99"/>
    </location>
</feature>
<dbReference type="Proteomes" id="UP001392437">
    <property type="component" value="Unassembled WGS sequence"/>
</dbReference>
<gene>
    <name evidence="2" type="ORF">PG999_000812</name>
</gene>
<comment type="caution">
    <text evidence="2">The sequence shown here is derived from an EMBL/GenBank/DDBJ whole genome shotgun (WGS) entry which is preliminary data.</text>
</comment>
<feature type="region of interest" description="Disordered" evidence="1">
    <location>
        <begin position="78"/>
        <end position="124"/>
    </location>
</feature>
<proteinExistence type="predicted"/>
<sequence>MATFASNGNFATSAMNLALYCLYHTNDPEANFYIRKRTDVLEVEDFEFNFRDDFVIVSDKDDPLDPVDPLTRSLSSLRLNPATSSDSKSTSYTSSIRSTGSGGSKAAPKSILKKPKGINDHTKPKKAVVWHTELAHNIINGEHVPQTRLSREEWQLREHKRLCAKRMADAEADAEWVDVSEL</sequence>
<evidence type="ECO:0000256" key="1">
    <source>
        <dbReference type="SAM" id="MobiDB-lite"/>
    </source>
</evidence>
<accession>A0AAW0RCZ6</accession>
<dbReference type="AlphaFoldDB" id="A0AAW0RCZ6"/>
<evidence type="ECO:0000313" key="3">
    <source>
        <dbReference type="Proteomes" id="UP001392437"/>
    </source>
</evidence>